<organism evidence="1 2">
    <name type="scientific">Legionella qingyii</name>
    <dbReference type="NCBI Taxonomy" id="2184757"/>
    <lineage>
        <taxon>Bacteria</taxon>
        <taxon>Pseudomonadati</taxon>
        <taxon>Pseudomonadota</taxon>
        <taxon>Gammaproteobacteria</taxon>
        <taxon>Legionellales</taxon>
        <taxon>Legionellaceae</taxon>
        <taxon>Legionella</taxon>
    </lineage>
</organism>
<sequence length="69" mass="8045">MNESNSTGRFGYMVRCIYPVVILDALQRMSKWLEVSSNASCFLVQDYVVRYLFDDKISSELIMEDVIRV</sequence>
<proteinExistence type="predicted"/>
<evidence type="ECO:0000313" key="2">
    <source>
        <dbReference type="Proteomes" id="UP000247152"/>
    </source>
</evidence>
<accession>A0A317U6B5</accession>
<dbReference type="EMBL" id="QHJG01000013">
    <property type="protein sequence ID" value="PWY55940.1"/>
    <property type="molecule type" value="Genomic_DNA"/>
</dbReference>
<dbReference type="Proteomes" id="UP000247152">
    <property type="component" value="Unassembled WGS sequence"/>
</dbReference>
<protein>
    <submittedName>
        <fullName evidence="1">Uncharacterized protein</fullName>
    </submittedName>
</protein>
<reference evidence="1 2" key="1">
    <citation type="submission" date="2018-05" db="EMBL/GenBank/DDBJ databases">
        <title>Legionella qingyii sp.nov., whole genome shotgun sequence.</title>
        <authorList>
            <person name="Wu H."/>
            <person name="Zhu Q."/>
            <person name="Hu C."/>
        </authorList>
    </citation>
    <scope>NUCLEOTIDE SEQUENCE [LARGE SCALE GENOMIC DNA]</scope>
    <source>
        <strain evidence="1 2">HEB18</strain>
    </source>
</reference>
<dbReference type="RefSeq" id="WP_110142469.1">
    <property type="nucleotide sequence ID" value="NZ_QHJG01000013.1"/>
</dbReference>
<dbReference type="AlphaFoldDB" id="A0A317U6B5"/>
<name>A0A317U6B5_9GAMM</name>
<evidence type="ECO:0000313" key="1">
    <source>
        <dbReference type="EMBL" id="PWY55940.1"/>
    </source>
</evidence>
<gene>
    <name evidence="1" type="ORF">DGG96_09400</name>
</gene>
<comment type="caution">
    <text evidence="1">The sequence shown here is derived from an EMBL/GenBank/DDBJ whole genome shotgun (WGS) entry which is preliminary data.</text>
</comment>